<accession>A0ABT0HLP1</accession>
<feature type="domain" description="ER-bound oxygenase mpaB/mpaB'/Rubber oxygenase catalytic" evidence="1">
    <location>
        <begin position="60"/>
        <end position="230"/>
    </location>
</feature>
<dbReference type="Proteomes" id="UP001202180">
    <property type="component" value="Unassembled WGS sequence"/>
</dbReference>
<name>A0ABT0HLP1_9BACT</name>
<keyword evidence="3" id="KW-1185">Reference proteome</keyword>
<comment type="caution">
    <text evidence="2">The sequence shown here is derived from an EMBL/GenBank/DDBJ whole genome shotgun (WGS) entry which is preliminary data.</text>
</comment>
<dbReference type="EMBL" id="JALPRF010000002">
    <property type="protein sequence ID" value="MCK8493062.1"/>
    <property type="molecule type" value="Genomic_DNA"/>
</dbReference>
<organism evidence="2 3">
    <name type="scientific">Spirosoma liriopis</name>
    <dbReference type="NCBI Taxonomy" id="2937440"/>
    <lineage>
        <taxon>Bacteria</taxon>
        <taxon>Pseudomonadati</taxon>
        <taxon>Bacteroidota</taxon>
        <taxon>Cytophagia</taxon>
        <taxon>Cytophagales</taxon>
        <taxon>Cytophagaceae</taxon>
        <taxon>Spirosoma</taxon>
    </lineage>
</organism>
<proteinExistence type="predicted"/>
<reference evidence="2 3" key="1">
    <citation type="submission" date="2022-04" db="EMBL/GenBank/DDBJ databases">
        <title>Spirosoma sp. strain RP8 genome sequencing and assembly.</title>
        <authorList>
            <person name="Jung Y."/>
        </authorList>
    </citation>
    <scope>NUCLEOTIDE SEQUENCE [LARGE SCALE GENOMIC DNA]</scope>
    <source>
        <strain evidence="2 3">RP8</strain>
    </source>
</reference>
<protein>
    <submittedName>
        <fullName evidence="2">DUF2236 domain-containing protein</fullName>
    </submittedName>
</protein>
<sequence>MSHRNRPSTEYSHPYESGTFFVQSDSIVRRIWGDADVILLVFAGSAAEFALNRAVDWLFFTGKLPADPIARLFSTVRYAQEIVFAPEQQARQAITRMGAIHGGVERKRGYQIPDWAYRDVLYMLIDYSMRAFETLHRPLTNPEREEVFRTFREVGAGMHVPDLPTTYADWQIDREAHLSRDLVYSEYTDKLFRRYREQLGGWRYDLLRQAQAVLVPEQVRSELKLPQKPWLGYSIGLYKVLNAFGLRSVTQQILLPTEYLDQIRSLDVHK</sequence>
<evidence type="ECO:0000313" key="2">
    <source>
        <dbReference type="EMBL" id="MCK8493062.1"/>
    </source>
</evidence>
<dbReference type="RefSeq" id="WP_248477644.1">
    <property type="nucleotide sequence ID" value="NZ_JALPRF010000002.1"/>
</dbReference>
<gene>
    <name evidence="2" type="ORF">M0L20_14430</name>
</gene>
<dbReference type="InterPro" id="IPR018713">
    <property type="entry name" value="MPAB/Lcp_cat_dom"/>
</dbReference>
<evidence type="ECO:0000259" key="1">
    <source>
        <dbReference type="Pfam" id="PF09995"/>
    </source>
</evidence>
<evidence type="ECO:0000313" key="3">
    <source>
        <dbReference type="Proteomes" id="UP001202180"/>
    </source>
</evidence>
<dbReference type="Pfam" id="PF09995">
    <property type="entry name" value="MPAB_Lcp_cat"/>
    <property type="match status" value="1"/>
</dbReference>